<evidence type="ECO:0000313" key="4">
    <source>
        <dbReference type="Proteomes" id="UP000822688"/>
    </source>
</evidence>
<dbReference type="AlphaFoldDB" id="A0A8T0GRP0"/>
<evidence type="ECO:0000313" key="3">
    <source>
        <dbReference type="EMBL" id="KAG0561593.1"/>
    </source>
</evidence>
<sequence>MRQKHDLVIVTLLWCIHIEAYSPSCHWRQSANSHHIPARTHVGRKRRTIATENAEHDKNNSKCNTCAMSSHPTACSRPPKPKKKTTTHFKTTKTHIQDQNPLFLKP</sequence>
<evidence type="ECO:0000256" key="2">
    <source>
        <dbReference type="SAM" id="SignalP"/>
    </source>
</evidence>
<feature type="compositionally biased region" description="Basic residues" evidence="1">
    <location>
        <begin position="79"/>
        <end position="93"/>
    </location>
</feature>
<name>A0A8T0GRP0_CERPU</name>
<reference evidence="3" key="1">
    <citation type="submission" date="2020-06" db="EMBL/GenBank/DDBJ databases">
        <title>WGS assembly of Ceratodon purpureus strain R40.</title>
        <authorList>
            <person name="Carey S.B."/>
            <person name="Jenkins J."/>
            <person name="Shu S."/>
            <person name="Lovell J.T."/>
            <person name="Sreedasyam A."/>
            <person name="Maumus F."/>
            <person name="Tiley G.P."/>
            <person name="Fernandez-Pozo N."/>
            <person name="Barry K."/>
            <person name="Chen C."/>
            <person name="Wang M."/>
            <person name="Lipzen A."/>
            <person name="Daum C."/>
            <person name="Saski C.A."/>
            <person name="Payton A.C."/>
            <person name="Mcbreen J.C."/>
            <person name="Conrad R.E."/>
            <person name="Kollar L.M."/>
            <person name="Olsson S."/>
            <person name="Huttunen S."/>
            <person name="Landis J.B."/>
            <person name="Wickett N.J."/>
            <person name="Johnson M.G."/>
            <person name="Rensing S.A."/>
            <person name="Grimwood J."/>
            <person name="Schmutz J."/>
            <person name="Mcdaniel S.F."/>
        </authorList>
    </citation>
    <scope>NUCLEOTIDE SEQUENCE</scope>
    <source>
        <strain evidence="3">R40</strain>
    </source>
</reference>
<evidence type="ECO:0008006" key="5">
    <source>
        <dbReference type="Google" id="ProtNLM"/>
    </source>
</evidence>
<comment type="caution">
    <text evidence="3">The sequence shown here is derived from an EMBL/GenBank/DDBJ whole genome shotgun (WGS) entry which is preliminary data.</text>
</comment>
<feature type="chain" id="PRO_5035771289" description="Secreted protein" evidence="2">
    <location>
        <begin position="21"/>
        <end position="106"/>
    </location>
</feature>
<keyword evidence="2" id="KW-0732">Signal</keyword>
<dbReference type="EMBL" id="CM026430">
    <property type="protein sequence ID" value="KAG0561593.1"/>
    <property type="molecule type" value="Genomic_DNA"/>
</dbReference>
<feature type="signal peptide" evidence="2">
    <location>
        <begin position="1"/>
        <end position="20"/>
    </location>
</feature>
<proteinExistence type="predicted"/>
<evidence type="ECO:0000256" key="1">
    <source>
        <dbReference type="SAM" id="MobiDB-lite"/>
    </source>
</evidence>
<gene>
    <name evidence="3" type="ORF">KC19_9G076300</name>
</gene>
<keyword evidence="4" id="KW-1185">Reference proteome</keyword>
<protein>
    <recommendedName>
        <fullName evidence="5">Secreted protein</fullName>
    </recommendedName>
</protein>
<dbReference type="Proteomes" id="UP000822688">
    <property type="component" value="Chromosome 9"/>
</dbReference>
<feature type="region of interest" description="Disordered" evidence="1">
    <location>
        <begin position="68"/>
        <end position="106"/>
    </location>
</feature>
<accession>A0A8T0GRP0</accession>
<organism evidence="3 4">
    <name type="scientific">Ceratodon purpureus</name>
    <name type="common">Fire moss</name>
    <name type="synonym">Dicranum purpureum</name>
    <dbReference type="NCBI Taxonomy" id="3225"/>
    <lineage>
        <taxon>Eukaryota</taxon>
        <taxon>Viridiplantae</taxon>
        <taxon>Streptophyta</taxon>
        <taxon>Embryophyta</taxon>
        <taxon>Bryophyta</taxon>
        <taxon>Bryophytina</taxon>
        <taxon>Bryopsida</taxon>
        <taxon>Dicranidae</taxon>
        <taxon>Pseudoditrichales</taxon>
        <taxon>Ditrichaceae</taxon>
        <taxon>Ceratodon</taxon>
    </lineage>
</organism>